<name>A0A1H6T5H4_9EURY</name>
<evidence type="ECO:0000256" key="1">
    <source>
        <dbReference type="SAM" id="Phobius"/>
    </source>
</evidence>
<dbReference type="EMBL" id="FNYR01000006">
    <property type="protein sequence ID" value="SEI71520.1"/>
    <property type="molecule type" value="Genomic_DNA"/>
</dbReference>
<dbReference type="KEGG" id="hae:halTADL_0148"/>
<accession>A0A1H6T5H4</accession>
<evidence type="ECO:0000313" key="3">
    <source>
        <dbReference type="Proteomes" id="UP000198888"/>
    </source>
</evidence>
<keyword evidence="3" id="KW-1185">Reference proteome</keyword>
<sequence>MSTVNGIEKDVLFMTLAIYFLLTGWFPLILVSVFITLSVLANVAIRRLDDYSGR</sequence>
<accession>A0A2H4PXX8</accession>
<gene>
    <name evidence="2" type="ORF">SAMN05444271_10679</name>
</gene>
<dbReference type="Proteomes" id="UP000198888">
    <property type="component" value="Unassembled WGS sequence"/>
</dbReference>
<dbReference type="AlphaFoldDB" id="A0A1H6T5H4"/>
<reference evidence="2 3" key="1">
    <citation type="submission" date="2016-10" db="EMBL/GenBank/DDBJ databases">
        <authorList>
            <person name="de Groot N.N."/>
        </authorList>
    </citation>
    <scope>NUCLEOTIDE SEQUENCE [LARGE SCALE GENOMIC DNA]</scope>
    <source>
        <strain evidence="2 3">DSM 22187</strain>
    </source>
</reference>
<feature type="transmembrane region" description="Helical" evidence="1">
    <location>
        <begin position="12"/>
        <end position="45"/>
    </location>
</feature>
<protein>
    <submittedName>
        <fullName evidence="2">Uncharacterized protein</fullName>
    </submittedName>
</protein>
<evidence type="ECO:0000313" key="2">
    <source>
        <dbReference type="EMBL" id="SEI71520.1"/>
    </source>
</evidence>
<organism evidence="2 3">
    <name type="scientific">Halohasta litchfieldiae</name>
    <dbReference type="NCBI Taxonomy" id="1073996"/>
    <lineage>
        <taxon>Archaea</taxon>
        <taxon>Methanobacteriati</taxon>
        <taxon>Methanobacteriota</taxon>
        <taxon>Stenosarchaea group</taxon>
        <taxon>Halobacteria</taxon>
        <taxon>Halobacteriales</taxon>
        <taxon>Haloferacaceae</taxon>
        <taxon>Halohasta</taxon>
    </lineage>
</organism>
<keyword evidence="1" id="KW-0812">Transmembrane</keyword>
<keyword evidence="1" id="KW-0472">Membrane</keyword>
<proteinExistence type="predicted"/>
<keyword evidence="1" id="KW-1133">Transmembrane helix</keyword>